<feature type="region of interest" description="Disordered" evidence="1">
    <location>
        <begin position="165"/>
        <end position="190"/>
    </location>
</feature>
<evidence type="ECO:0000313" key="3">
    <source>
        <dbReference type="Proteomes" id="UP000198863"/>
    </source>
</evidence>
<dbReference type="Proteomes" id="UP000198863">
    <property type="component" value="Unassembled WGS sequence"/>
</dbReference>
<dbReference type="RefSeq" id="WP_091062224.1">
    <property type="nucleotide sequence ID" value="NZ_FNCF01000003.1"/>
</dbReference>
<dbReference type="OrthoDB" id="5195537at2"/>
<evidence type="ECO:0000313" key="2">
    <source>
        <dbReference type="EMBL" id="SDG24822.1"/>
    </source>
</evidence>
<dbReference type="EMBL" id="FNCF01000003">
    <property type="protein sequence ID" value="SDG24822.1"/>
    <property type="molecule type" value="Genomic_DNA"/>
</dbReference>
<name>A0A1G7SPK5_9ACTN</name>
<reference evidence="3" key="1">
    <citation type="submission" date="2016-10" db="EMBL/GenBank/DDBJ databases">
        <authorList>
            <person name="Varghese N."/>
            <person name="Submissions S."/>
        </authorList>
    </citation>
    <scope>NUCLEOTIDE SEQUENCE [LARGE SCALE GENOMIC DNA]</scope>
    <source>
        <strain evidence="3">DSM 44526</strain>
    </source>
</reference>
<gene>
    <name evidence="2" type="ORF">SAMN05660324_2107</name>
</gene>
<organism evidence="2 3">
    <name type="scientific">Klenkia brasiliensis</name>
    <dbReference type="NCBI Taxonomy" id="333142"/>
    <lineage>
        <taxon>Bacteria</taxon>
        <taxon>Bacillati</taxon>
        <taxon>Actinomycetota</taxon>
        <taxon>Actinomycetes</taxon>
        <taxon>Geodermatophilales</taxon>
        <taxon>Geodermatophilaceae</taxon>
        <taxon>Klenkia</taxon>
    </lineage>
</organism>
<keyword evidence="3" id="KW-1185">Reference proteome</keyword>
<dbReference type="AlphaFoldDB" id="A0A1G7SPK5"/>
<proteinExistence type="predicted"/>
<protein>
    <submittedName>
        <fullName evidence="2">Uncharacterized protein</fullName>
    </submittedName>
</protein>
<sequence length="190" mass="20703">MVDLDRATDLFGFDGEHHQDADQYRERLGPGLVHADFSDPDHVFLVTVHQVRRLQLLDAPRAVAELPDGTTVRLLAVELANHVTVTLSAAGPAADDAAASYRAAVEQWGRHPEQDPPLHPGEALGVGAVQLRDHAGTRYAPTSAETGHPDDPWRVVVRFRPTPPPDATRLGLRFGDGDEVSLDLPPWDGR</sequence>
<evidence type="ECO:0000256" key="1">
    <source>
        <dbReference type="SAM" id="MobiDB-lite"/>
    </source>
</evidence>
<accession>A0A1G7SPK5</accession>